<dbReference type="Pfam" id="PF13002">
    <property type="entry name" value="LDB19"/>
    <property type="match status" value="1"/>
</dbReference>
<dbReference type="InterPro" id="IPR014752">
    <property type="entry name" value="Arrestin-like_C"/>
</dbReference>
<dbReference type="AlphaFoldDB" id="A0A9P9J683"/>
<name>A0A9P9J683_9HYPO</name>
<accession>A0A9P9J683</accession>
<reference evidence="2" key="1">
    <citation type="journal article" date="2021" name="Nat. Commun.">
        <title>Genetic determinants of endophytism in the Arabidopsis root mycobiome.</title>
        <authorList>
            <person name="Mesny F."/>
            <person name="Miyauchi S."/>
            <person name="Thiergart T."/>
            <person name="Pickel B."/>
            <person name="Atanasova L."/>
            <person name="Karlsson M."/>
            <person name="Huettel B."/>
            <person name="Barry K.W."/>
            <person name="Haridas S."/>
            <person name="Chen C."/>
            <person name="Bauer D."/>
            <person name="Andreopoulos W."/>
            <person name="Pangilinan J."/>
            <person name="LaButti K."/>
            <person name="Riley R."/>
            <person name="Lipzen A."/>
            <person name="Clum A."/>
            <person name="Drula E."/>
            <person name="Henrissat B."/>
            <person name="Kohler A."/>
            <person name="Grigoriev I.V."/>
            <person name="Martin F.M."/>
            <person name="Hacquard S."/>
        </authorList>
    </citation>
    <scope>NUCLEOTIDE SEQUENCE</scope>
    <source>
        <strain evidence="2">MPI-CAGE-AT-0147</strain>
    </source>
</reference>
<dbReference type="SUPFAM" id="SSF81296">
    <property type="entry name" value="E set domains"/>
    <property type="match status" value="1"/>
</dbReference>
<organism evidence="2 3">
    <name type="scientific">Dactylonectria macrodidyma</name>
    <dbReference type="NCBI Taxonomy" id="307937"/>
    <lineage>
        <taxon>Eukaryota</taxon>
        <taxon>Fungi</taxon>
        <taxon>Dikarya</taxon>
        <taxon>Ascomycota</taxon>
        <taxon>Pezizomycotina</taxon>
        <taxon>Sordariomycetes</taxon>
        <taxon>Hypocreomycetidae</taxon>
        <taxon>Hypocreales</taxon>
        <taxon>Nectriaceae</taxon>
        <taxon>Dactylonectria</taxon>
    </lineage>
</organism>
<comment type="caution">
    <text evidence="2">The sequence shown here is derived from an EMBL/GenBank/DDBJ whole genome shotgun (WGS) entry which is preliminary data.</text>
</comment>
<sequence length="407" mass="45195">MPDLVDLVRPLRNLGFTKTSRLRTSAVSVDWEIESSPTIVLGAGTDSLPSFLSGALSLKVNKSPVEIDGFTAILNVHTVQKKPVKSRCTKCKDQYLEIHHWSFLNQKTILQSGSHIFPFSTVIPDHLPASMDSPLLSVSYEFYAEVYFKSQSTPTSPPQSVTFKRILTVRRLIPVPNCPLQATRNFPAAGIRVESSIDSIIRPAGFNGVSLSLTGLLASPGNGQNDHLWRLWKGAWRLEENIEAVAIPCERHRCLIPEDGSEDFVRRKTRTLREKGIYGGWEENEAEGTAEVGFDFNIRPRSNGPEPAYSYDTKSLDGTEVTHALVIELVLVKEHFPQGQLHLAIRTGVGRILRLTYRVALADDQSMDLGRAVESLPCYQDEWSSPPGYFDEESFPELEGAGFGNAV</sequence>
<proteinExistence type="predicted"/>
<gene>
    <name evidence="2" type="ORF">EDB81DRAFT_945668</name>
</gene>
<dbReference type="InterPro" id="IPR024391">
    <property type="entry name" value="LDB19_N"/>
</dbReference>
<dbReference type="Proteomes" id="UP000738349">
    <property type="component" value="Unassembled WGS sequence"/>
</dbReference>
<feature type="domain" description="LDB19 N-terminal" evidence="1">
    <location>
        <begin position="80"/>
        <end position="253"/>
    </location>
</feature>
<evidence type="ECO:0000313" key="2">
    <source>
        <dbReference type="EMBL" id="KAH7152697.1"/>
    </source>
</evidence>
<dbReference type="OrthoDB" id="3832628at2759"/>
<evidence type="ECO:0000313" key="3">
    <source>
        <dbReference type="Proteomes" id="UP000738349"/>
    </source>
</evidence>
<dbReference type="EMBL" id="JAGMUV010000006">
    <property type="protein sequence ID" value="KAH7152697.1"/>
    <property type="molecule type" value="Genomic_DNA"/>
</dbReference>
<dbReference type="Gene3D" id="2.60.40.640">
    <property type="match status" value="1"/>
</dbReference>
<protein>
    <recommendedName>
        <fullName evidence="1">LDB19 N-terminal domain-containing protein</fullName>
    </recommendedName>
</protein>
<keyword evidence="3" id="KW-1185">Reference proteome</keyword>
<evidence type="ECO:0000259" key="1">
    <source>
        <dbReference type="Pfam" id="PF13002"/>
    </source>
</evidence>
<dbReference type="InterPro" id="IPR014756">
    <property type="entry name" value="Ig_E-set"/>
</dbReference>